<dbReference type="GeneID" id="80090806"/>
<dbReference type="CDD" id="cd12797">
    <property type="entry name" value="M23_peptidase"/>
    <property type="match status" value="1"/>
</dbReference>
<evidence type="ECO:0000313" key="3">
    <source>
        <dbReference type="Proteomes" id="UP000501873"/>
    </source>
</evidence>
<protein>
    <submittedName>
        <fullName evidence="2">Lysin A</fullName>
    </submittedName>
</protein>
<sequence>MIVSAPTLAGRVTQWFGTNPGGYNPRKGHTGEDIALPVGTPLGAMADGVVVHVGYFAGNYWDNVWLIEPGWAGFVVIVDYGSFLSLYCHCSGSPVKVDDRVRRGQIVALSGNTGSATTGPHLHWETMPDGWDYQNGTYGRDDPRSRINTLTPASTTTTRKGLFMALTPAQEKTILTRIEKYLDAPVSAVPKKAAAAVWLETVFRGGRHVSVKQELADAKTLTQGLEAKVAALSAALATVAGAHGGDVDLDAVTAAAEAGAAKALAGLTATLDATVTIEQEPGA</sequence>
<dbReference type="GO" id="GO:0004222">
    <property type="term" value="F:metalloendopeptidase activity"/>
    <property type="evidence" value="ECO:0007669"/>
    <property type="project" value="TreeGrafter"/>
</dbReference>
<dbReference type="PANTHER" id="PTHR21666">
    <property type="entry name" value="PEPTIDASE-RELATED"/>
    <property type="match status" value="1"/>
</dbReference>
<dbReference type="Gene3D" id="2.70.70.10">
    <property type="entry name" value="Glucose Permease (Domain IIA)"/>
    <property type="match status" value="1"/>
</dbReference>
<dbReference type="GO" id="GO:0031640">
    <property type="term" value="P:killing of cells of another organism"/>
    <property type="evidence" value="ECO:0007669"/>
    <property type="project" value="UniProtKB-KW"/>
</dbReference>
<proteinExistence type="predicted"/>
<feature type="domain" description="M23ase beta-sheet core" evidence="1">
    <location>
        <begin position="28"/>
        <end position="130"/>
    </location>
</feature>
<dbReference type="Proteomes" id="UP000501873">
    <property type="component" value="Segment"/>
</dbReference>
<dbReference type="InterPro" id="IPR016047">
    <property type="entry name" value="M23ase_b-sheet_dom"/>
</dbReference>
<dbReference type="InterPro" id="IPR050570">
    <property type="entry name" value="Cell_wall_metabolism_enzyme"/>
</dbReference>
<evidence type="ECO:0000259" key="1">
    <source>
        <dbReference type="Pfam" id="PF01551"/>
    </source>
</evidence>
<gene>
    <name evidence="2" type="primary">12</name>
    <name evidence="2" type="ORF">SEA_WHYTU_12</name>
</gene>
<accession>A0A6G8R2T2</accession>
<dbReference type="KEGG" id="vg:80090806"/>
<dbReference type="PANTHER" id="PTHR21666:SF286">
    <property type="entry name" value="LIPOPROTEIN NLPD"/>
    <property type="match status" value="1"/>
</dbReference>
<dbReference type="InterPro" id="IPR011055">
    <property type="entry name" value="Dup_hybrid_motif"/>
</dbReference>
<dbReference type="SUPFAM" id="SSF51261">
    <property type="entry name" value="Duplicated hybrid motif"/>
    <property type="match status" value="1"/>
</dbReference>
<dbReference type="EMBL" id="MT024870">
    <property type="protein sequence ID" value="QIN94481.1"/>
    <property type="molecule type" value="Genomic_DNA"/>
</dbReference>
<evidence type="ECO:0000313" key="2">
    <source>
        <dbReference type="EMBL" id="QIN94481.1"/>
    </source>
</evidence>
<dbReference type="RefSeq" id="YP_010761556.1">
    <property type="nucleotide sequence ID" value="NC_073599.1"/>
</dbReference>
<name>A0A6G8R2T2_9CAUD</name>
<organism evidence="2 3">
    <name type="scientific">Arthrobacter phage Whytu</name>
    <dbReference type="NCBI Taxonomy" id="2713260"/>
    <lineage>
        <taxon>Viruses</taxon>
        <taxon>Duplodnaviria</taxon>
        <taxon>Heunggongvirae</taxon>
        <taxon>Uroviricota</taxon>
        <taxon>Caudoviricetes</taxon>
        <taxon>Whytuvirus</taxon>
        <taxon>Whytuvirus whytu</taxon>
    </lineage>
</organism>
<dbReference type="Pfam" id="PF01551">
    <property type="entry name" value="Peptidase_M23"/>
    <property type="match status" value="1"/>
</dbReference>
<reference evidence="2 3" key="1">
    <citation type="submission" date="2020-02" db="EMBL/GenBank/DDBJ databases">
        <authorList>
            <person name="Nakashima L.G."/>
            <person name="Cayabyab B.C.A.M.I.L.L."/>
            <person name="Fett S.N."/>
            <person name="Liu H."/>
            <person name="Rahman M.U."/>
            <person name="Tse V.Y."/>
            <person name="Vargas A.S."/>
            <person name="Torres C."/>
            <person name="Kapinos A."/>
            <person name="Freise A.C."/>
            <person name="Reddi K."/>
            <person name="Moberg-Parker J."/>
            <person name="Garlena R.A."/>
            <person name="Russell D.A."/>
            <person name="Pope W.H."/>
            <person name="Jacobs-Sera D."/>
            <person name="Hatfull G.F."/>
        </authorList>
    </citation>
    <scope>NUCLEOTIDE SEQUENCE [LARGE SCALE GENOMIC DNA]</scope>
</reference>
<dbReference type="GO" id="GO:0042742">
    <property type="term" value="P:defense response to bacterium"/>
    <property type="evidence" value="ECO:0007669"/>
    <property type="project" value="UniProtKB-KW"/>
</dbReference>
<keyword evidence="3" id="KW-1185">Reference proteome</keyword>